<dbReference type="GeneID" id="8745847"/>
<evidence type="ECO:0008006" key="3">
    <source>
        <dbReference type="Google" id="ProtNLM"/>
    </source>
</evidence>
<evidence type="ECO:0000313" key="1">
    <source>
        <dbReference type="EMBL" id="ADB63929.1"/>
    </source>
</evidence>
<reference evidence="1 2" key="1">
    <citation type="journal article" date="2010" name="Stand. Genomic Sci.">
        <title>Complete genome sequence of Haloterrigena turkmenica type strain (4k).</title>
        <authorList>
            <person name="Saunders E."/>
            <person name="Tindall B.J."/>
            <person name="Fahnrich R."/>
            <person name="Lapidus A."/>
            <person name="Copeland A."/>
            <person name="Del Rio T.G."/>
            <person name="Lucas S."/>
            <person name="Chen F."/>
            <person name="Tice H."/>
            <person name="Cheng J.F."/>
            <person name="Han C."/>
            <person name="Detter J.C."/>
            <person name="Bruce D."/>
            <person name="Goodwin L."/>
            <person name="Chain P."/>
            <person name="Pitluck S."/>
            <person name="Pati A."/>
            <person name="Ivanova N."/>
            <person name="Mavromatis K."/>
            <person name="Chen A."/>
            <person name="Palaniappan K."/>
            <person name="Land M."/>
            <person name="Hauser L."/>
            <person name="Chang Y.J."/>
            <person name="Jeffries C.D."/>
            <person name="Brettin T."/>
            <person name="Rohde M."/>
            <person name="Goker M."/>
            <person name="Bristow J."/>
            <person name="Eisen J.A."/>
            <person name="Markowitz V."/>
            <person name="Hugenholtz P."/>
            <person name="Klenk H.P."/>
            <person name="Kyrpides N.C."/>
        </authorList>
    </citation>
    <scope>NUCLEOTIDE SEQUENCE [LARGE SCALE GENOMIC DNA]</scope>
    <source>
        <strain evidence="2">ATCC 51198 / DSM 5511 / JCM 9101 / NCIMB 13204 / VKM B-1734 / 4k</strain>
    </source>
</reference>
<dbReference type="SUPFAM" id="SSF47781">
    <property type="entry name" value="RuvA domain 2-like"/>
    <property type="match status" value="1"/>
</dbReference>
<proteinExistence type="predicted"/>
<dbReference type="Pfam" id="PF14520">
    <property type="entry name" value="HHH_5"/>
    <property type="match status" value="1"/>
</dbReference>
<dbReference type="AlphaFoldDB" id="D2S3I2"/>
<dbReference type="Proteomes" id="UP000001903">
    <property type="component" value="Plasmid pHTUR05"/>
</dbReference>
<dbReference type="EMBL" id="CP001865">
    <property type="protein sequence ID" value="ADB63929.1"/>
    <property type="molecule type" value="Genomic_DNA"/>
</dbReference>
<sequence>MLETAETLFYLALGAGTLAYYVRDRLESDPDPIEEAKRLYADGKIDEPELERRIEEAVDDDHKAIRLVVEDVNGVSESRSKAIAREYESLDELRASDRARLEVVPGIGEELAAAVLERVQDE</sequence>
<dbReference type="Gene3D" id="1.10.150.20">
    <property type="entry name" value="5' to 3' exonuclease, C-terminal subdomain"/>
    <property type="match status" value="1"/>
</dbReference>
<dbReference type="KEGG" id="htu:Htur_5041"/>
<dbReference type="HOGENOM" id="CLU_2021458_0_0_2"/>
<geneLocation type="plasmid" evidence="1 2">
    <name>pHTUR05</name>
</geneLocation>
<evidence type="ECO:0000313" key="2">
    <source>
        <dbReference type="Proteomes" id="UP000001903"/>
    </source>
</evidence>
<protein>
    <recommendedName>
        <fullName evidence="3">DisA/LigA helix-hairpin-helix motif domain-containing protein</fullName>
    </recommendedName>
</protein>
<accession>D2S3I2</accession>
<name>D2S3I2_HALTV</name>
<dbReference type="RefSeq" id="WP_012946168.1">
    <property type="nucleotide sequence ID" value="NC_013748.1"/>
</dbReference>
<keyword evidence="1" id="KW-0614">Plasmid</keyword>
<dbReference type="InterPro" id="IPR010994">
    <property type="entry name" value="RuvA_2-like"/>
</dbReference>
<organism evidence="1 2">
    <name type="scientific">Haloterrigena turkmenica (strain ATCC 51198 / DSM 5511 / JCM 9101 / NCIMB 13204 / VKM B-1734 / 4k)</name>
    <name type="common">Halococcus turkmenicus</name>
    <dbReference type="NCBI Taxonomy" id="543526"/>
    <lineage>
        <taxon>Archaea</taxon>
        <taxon>Methanobacteriati</taxon>
        <taxon>Methanobacteriota</taxon>
        <taxon>Stenosarchaea group</taxon>
        <taxon>Halobacteria</taxon>
        <taxon>Halobacteriales</taxon>
        <taxon>Natrialbaceae</taxon>
        <taxon>Haloterrigena</taxon>
    </lineage>
</organism>
<gene>
    <name evidence="1" type="ordered locus">Htur_5041</name>
</gene>
<keyword evidence="2" id="KW-1185">Reference proteome</keyword>
<dbReference type="OrthoDB" id="203056at2157"/>